<comment type="similarity">
    <text evidence="2 9 10">Belongs to the TonB-dependent receptor family.</text>
</comment>
<dbReference type="InterPro" id="IPR012910">
    <property type="entry name" value="Plug_dom"/>
</dbReference>
<dbReference type="AlphaFoldDB" id="A0AAX2AJU3"/>
<dbReference type="Proteomes" id="UP000290092">
    <property type="component" value="Unassembled WGS sequence"/>
</dbReference>
<evidence type="ECO:0000259" key="12">
    <source>
        <dbReference type="Pfam" id="PF00593"/>
    </source>
</evidence>
<evidence type="ECO:0000256" key="11">
    <source>
        <dbReference type="SAM" id="SignalP"/>
    </source>
</evidence>
<keyword evidence="8 9" id="KW-0998">Cell outer membrane</keyword>
<keyword evidence="6 10" id="KW-0798">TonB box</keyword>
<feature type="domain" description="TonB-dependent receptor-like beta-barrel" evidence="12">
    <location>
        <begin position="236"/>
        <end position="637"/>
    </location>
</feature>
<sequence length="674" mass="76235">MKLNAKNILFTSSALLCLQSAVLAEVTLKEVNINETTFNSQVKSITAQKLENLQASDIKDILKTLPSVVVDGNARYSQKVYVRGLEDKFSNITIDGAKLGGQLFHHSGDQTIDAEMLKIGSIELGPNSALSGSGVINGSFVYETKDPSDFLKQGENFGGKISAGYQSAYERKSTSVAVFSRINDKLEFVGIGNISKDGDLHIPKKKEIKSKESKLKSALAKVVFKPNEYHTIKLSYNRYEDGGKRQLSGEKAGNYVQSNDPYNEITRDTYTLNYNYNPTSEYINVDAKAYYNSQQLMIEGRKNTDWWTDANKANEPQRIFENKTKGLDIRNSSLISNHKITFGSSYETMEQKLDAKGDRVYTEGPKIGESESLDKDGGKTKAYGFYLEDEIELDKFLLTIGARYDIHKLSGEYNGSYKQLSPKFKGEYQATQNLKLRTGYGRIFKGPDLAETLMLNSRTLSNENTKAQTGHNYEVGFDYNLTNFINSDDSSFGFTAFKYNVDNYMHPTKNTSLENQSDVKIWGLESIFRYKKSNFGLNLSHTYTNAEEKSLKTGTKYEPKTANIHTFKLGLDYQFTKNLIGYYNAEFVLGNEYEYYNSRNDSVSTVQRKGYGVHDINFSYKLDAIKNAKIDFGLDNIFNKQYARHTSFGTAFGDDSYTPYEVGRNFKIKLSYRF</sequence>
<keyword evidence="4 9" id="KW-1134">Transmembrane beta strand</keyword>
<dbReference type="InterPro" id="IPR037066">
    <property type="entry name" value="Plug_dom_sf"/>
</dbReference>
<organism evidence="14 15">
    <name type="scientific">Malaciobacter mytili LMG 24559</name>
    <dbReference type="NCBI Taxonomy" id="1032238"/>
    <lineage>
        <taxon>Bacteria</taxon>
        <taxon>Pseudomonadati</taxon>
        <taxon>Campylobacterota</taxon>
        <taxon>Epsilonproteobacteria</taxon>
        <taxon>Campylobacterales</taxon>
        <taxon>Arcobacteraceae</taxon>
        <taxon>Malaciobacter</taxon>
    </lineage>
</organism>
<feature type="chain" id="PRO_5043735210" evidence="11">
    <location>
        <begin position="25"/>
        <end position="674"/>
    </location>
</feature>
<evidence type="ECO:0000256" key="6">
    <source>
        <dbReference type="ARBA" id="ARBA00023077"/>
    </source>
</evidence>
<evidence type="ECO:0000259" key="13">
    <source>
        <dbReference type="Pfam" id="PF07715"/>
    </source>
</evidence>
<evidence type="ECO:0000256" key="5">
    <source>
        <dbReference type="ARBA" id="ARBA00022692"/>
    </source>
</evidence>
<accession>A0AAX2AJU3</accession>
<evidence type="ECO:0000256" key="7">
    <source>
        <dbReference type="ARBA" id="ARBA00023136"/>
    </source>
</evidence>
<evidence type="ECO:0000256" key="1">
    <source>
        <dbReference type="ARBA" id="ARBA00004571"/>
    </source>
</evidence>
<comment type="subcellular location">
    <subcellularLocation>
        <location evidence="1 9">Cell outer membrane</location>
        <topology evidence="1 9">Multi-pass membrane protein</topology>
    </subcellularLocation>
</comment>
<dbReference type="InterPro" id="IPR036942">
    <property type="entry name" value="Beta-barrel_TonB_sf"/>
</dbReference>
<evidence type="ECO:0000256" key="2">
    <source>
        <dbReference type="ARBA" id="ARBA00009810"/>
    </source>
</evidence>
<proteinExistence type="inferred from homology"/>
<evidence type="ECO:0000256" key="4">
    <source>
        <dbReference type="ARBA" id="ARBA00022452"/>
    </source>
</evidence>
<dbReference type="RefSeq" id="WP_114841537.1">
    <property type="nucleotide sequence ID" value="NZ_CP031219.1"/>
</dbReference>
<dbReference type="PANTHER" id="PTHR30069">
    <property type="entry name" value="TONB-DEPENDENT OUTER MEMBRANE RECEPTOR"/>
    <property type="match status" value="1"/>
</dbReference>
<dbReference type="Gene3D" id="2.170.130.10">
    <property type="entry name" value="TonB-dependent receptor, plug domain"/>
    <property type="match status" value="1"/>
</dbReference>
<comment type="caution">
    <text evidence="14">The sequence shown here is derived from an EMBL/GenBank/DDBJ whole genome shotgun (WGS) entry which is preliminary data.</text>
</comment>
<evidence type="ECO:0000313" key="15">
    <source>
        <dbReference type="Proteomes" id="UP000290092"/>
    </source>
</evidence>
<keyword evidence="7 9" id="KW-0472">Membrane</keyword>
<keyword evidence="14" id="KW-0675">Receptor</keyword>
<protein>
    <submittedName>
        <fullName evidence="14">TonB-dependent receptor</fullName>
    </submittedName>
</protein>
<dbReference type="KEGG" id="amyt:AMYT_1088"/>
<dbReference type="SUPFAM" id="SSF56935">
    <property type="entry name" value="Porins"/>
    <property type="match status" value="1"/>
</dbReference>
<dbReference type="Pfam" id="PF07715">
    <property type="entry name" value="Plug"/>
    <property type="match status" value="1"/>
</dbReference>
<dbReference type="CDD" id="cd01347">
    <property type="entry name" value="ligand_gated_channel"/>
    <property type="match status" value="1"/>
</dbReference>
<name>A0AAX2AJU3_9BACT</name>
<keyword evidence="3 9" id="KW-0813">Transport</keyword>
<dbReference type="EMBL" id="NXID01000012">
    <property type="protein sequence ID" value="RXK16228.1"/>
    <property type="molecule type" value="Genomic_DNA"/>
</dbReference>
<gene>
    <name evidence="14" type="ORF">CP985_04410</name>
</gene>
<dbReference type="InterPro" id="IPR039426">
    <property type="entry name" value="TonB-dep_rcpt-like"/>
</dbReference>
<feature type="domain" description="TonB-dependent receptor plug" evidence="13">
    <location>
        <begin position="40"/>
        <end position="138"/>
    </location>
</feature>
<evidence type="ECO:0000256" key="10">
    <source>
        <dbReference type="RuleBase" id="RU003357"/>
    </source>
</evidence>
<evidence type="ECO:0000256" key="9">
    <source>
        <dbReference type="PROSITE-ProRule" id="PRU01360"/>
    </source>
</evidence>
<dbReference type="PANTHER" id="PTHR30069:SF41">
    <property type="entry name" value="HEME_HEMOPEXIN UTILIZATION PROTEIN C"/>
    <property type="match status" value="1"/>
</dbReference>
<evidence type="ECO:0000256" key="8">
    <source>
        <dbReference type="ARBA" id="ARBA00023237"/>
    </source>
</evidence>
<dbReference type="Pfam" id="PF00593">
    <property type="entry name" value="TonB_dep_Rec_b-barrel"/>
    <property type="match status" value="1"/>
</dbReference>
<evidence type="ECO:0000256" key="3">
    <source>
        <dbReference type="ARBA" id="ARBA00022448"/>
    </source>
</evidence>
<evidence type="ECO:0000313" key="14">
    <source>
        <dbReference type="EMBL" id="RXK16228.1"/>
    </source>
</evidence>
<dbReference type="GO" id="GO:0015344">
    <property type="term" value="F:siderophore uptake transmembrane transporter activity"/>
    <property type="evidence" value="ECO:0007669"/>
    <property type="project" value="TreeGrafter"/>
</dbReference>
<dbReference type="PROSITE" id="PS52016">
    <property type="entry name" value="TONB_DEPENDENT_REC_3"/>
    <property type="match status" value="1"/>
</dbReference>
<dbReference type="Gene3D" id="2.40.170.20">
    <property type="entry name" value="TonB-dependent receptor, beta-barrel domain"/>
    <property type="match status" value="1"/>
</dbReference>
<feature type="signal peptide" evidence="11">
    <location>
        <begin position="1"/>
        <end position="24"/>
    </location>
</feature>
<reference evidence="14 15" key="1">
    <citation type="submission" date="2017-09" db="EMBL/GenBank/DDBJ databases">
        <title>Genomics of the genus Arcobacter.</title>
        <authorList>
            <person name="Perez-Cataluna A."/>
            <person name="Figueras M.J."/>
            <person name="Salas-Masso N."/>
        </authorList>
    </citation>
    <scope>NUCLEOTIDE SEQUENCE [LARGE SCALE GENOMIC DNA]</scope>
    <source>
        <strain evidence="14 15">CECT 7386</strain>
    </source>
</reference>
<keyword evidence="15" id="KW-1185">Reference proteome</keyword>
<dbReference type="GO" id="GO:0044718">
    <property type="term" value="P:siderophore transmembrane transport"/>
    <property type="evidence" value="ECO:0007669"/>
    <property type="project" value="TreeGrafter"/>
</dbReference>
<keyword evidence="11" id="KW-0732">Signal</keyword>
<dbReference type="GO" id="GO:0009279">
    <property type="term" value="C:cell outer membrane"/>
    <property type="evidence" value="ECO:0007669"/>
    <property type="project" value="UniProtKB-SubCell"/>
</dbReference>
<dbReference type="InterPro" id="IPR000531">
    <property type="entry name" value="Beta-barrel_TonB"/>
</dbReference>
<keyword evidence="5 9" id="KW-0812">Transmembrane</keyword>